<feature type="region of interest" description="Disordered" evidence="1">
    <location>
        <begin position="239"/>
        <end position="280"/>
    </location>
</feature>
<gene>
    <name evidence="3" type="ORF">EHUX00137_LOCUS35434</name>
</gene>
<evidence type="ECO:0000256" key="2">
    <source>
        <dbReference type="SAM" id="SignalP"/>
    </source>
</evidence>
<accession>A0A7S3TAY4</accession>
<dbReference type="AlphaFoldDB" id="A0A7S3TAY4"/>
<feature type="signal peptide" evidence="2">
    <location>
        <begin position="1"/>
        <end position="23"/>
    </location>
</feature>
<feature type="chain" id="PRO_5030902417" evidence="2">
    <location>
        <begin position="24"/>
        <end position="313"/>
    </location>
</feature>
<name>A0A7S3TAY4_EMIHU</name>
<organism evidence="3">
    <name type="scientific">Emiliania huxleyi</name>
    <name type="common">Coccolithophore</name>
    <name type="synonym">Pontosphaera huxleyi</name>
    <dbReference type="NCBI Taxonomy" id="2903"/>
    <lineage>
        <taxon>Eukaryota</taxon>
        <taxon>Haptista</taxon>
        <taxon>Haptophyta</taxon>
        <taxon>Prymnesiophyceae</taxon>
        <taxon>Isochrysidales</taxon>
        <taxon>Noelaerhabdaceae</taxon>
        <taxon>Emiliania</taxon>
    </lineage>
</organism>
<feature type="compositionally biased region" description="Basic residues" evidence="1">
    <location>
        <begin position="241"/>
        <end position="259"/>
    </location>
</feature>
<protein>
    <submittedName>
        <fullName evidence="3">Uncharacterized protein</fullName>
    </submittedName>
</protein>
<sequence length="313" mass="34187">MGIQTPAALLICIAARSVRTVHATPEVQRRRSGAGGATRRWRPLVLNASLYAGWVGERCPGLTRRPCPFAHMVSAAQESALSTRELGAMACPHEPRAAGQRYEAASEPFEAMIRSKAAVGNANREGRSPAYERLHWVSLAREHVSHVVARPKVCEIGLNTGHSALAWLCALPTATYHSFDLVRFDVTRGAIPLLNRSFPGRFELTAEQRRERGSARAHGTCPTRSGCGIGWLDARDPARAGARRRSAKVRRHFHRRRPQLPRCAAGPAGHAETGRSGLLRRYGRPVVRRELVRTAHEGMDHGDPLRVGAAGGV</sequence>
<dbReference type="EMBL" id="HBIR01045367">
    <property type="protein sequence ID" value="CAE0579175.1"/>
    <property type="molecule type" value="Transcribed_RNA"/>
</dbReference>
<evidence type="ECO:0000313" key="3">
    <source>
        <dbReference type="EMBL" id="CAE0579175.1"/>
    </source>
</evidence>
<evidence type="ECO:0000256" key="1">
    <source>
        <dbReference type="SAM" id="MobiDB-lite"/>
    </source>
</evidence>
<reference evidence="3" key="1">
    <citation type="submission" date="2021-01" db="EMBL/GenBank/DDBJ databases">
        <authorList>
            <person name="Corre E."/>
            <person name="Pelletier E."/>
            <person name="Niang G."/>
            <person name="Scheremetjew M."/>
            <person name="Finn R."/>
            <person name="Kale V."/>
            <person name="Holt S."/>
            <person name="Cochrane G."/>
            <person name="Meng A."/>
            <person name="Brown T."/>
            <person name="Cohen L."/>
        </authorList>
    </citation>
    <scope>NUCLEOTIDE SEQUENCE</scope>
    <source>
        <strain evidence="3">379</strain>
    </source>
</reference>
<proteinExistence type="predicted"/>
<keyword evidence="2" id="KW-0732">Signal</keyword>